<dbReference type="EMBL" id="FQVL01000016">
    <property type="protein sequence ID" value="SHF34932.1"/>
    <property type="molecule type" value="Genomic_DNA"/>
</dbReference>
<keyword evidence="1" id="KW-0472">Membrane</keyword>
<keyword evidence="3" id="KW-1185">Reference proteome</keyword>
<dbReference type="Proteomes" id="UP000184476">
    <property type="component" value="Unassembled WGS sequence"/>
</dbReference>
<dbReference type="RefSeq" id="WP_073157734.1">
    <property type="nucleotide sequence ID" value="NZ_FQVL01000016.1"/>
</dbReference>
<gene>
    <name evidence="2" type="ORF">SAMN05444392_11659</name>
</gene>
<sequence length="172" mass="19955">MNLLHKRALRIPLISIGVVMTIIALLIMIEFGINYFLVPTDKFGRGPRGVVAAYEKSKKEKDGITLQQVAQPQLAEMIADVYDFSLDQKAKKKVPSPGFVMNEYKIDSFEFYYHVKWQYLSGTSSEEGYRVIYDRDKNEWKLEEIDRNKFEVLTNGLTSEVIRRNVHDQDVD</sequence>
<evidence type="ECO:0000256" key="1">
    <source>
        <dbReference type="SAM" id="Phobius"/>
    </source>
</evidence>
<evidence type="ECO:0000313" key="3">
    <source>
        <dbReference type="Proteomes" id="UP000184476"/>
    </source>
</evidence>
<reference evidence="2 3" key="1">
    <citation type="submission" date="2016-11" db="EMBL/GenBank/DDBJ databases">
        <authorList>
            <person name="Jaros S."/>
            <person name="Januszkiewicz K."/>
            <person name="Wedrychowicz H."/>
        </authorList>
    </citation>
    <scope>NUCLEOTIDE SEQUENCE [LARGE SCALE GENOMIC DNA]</scope>
    <source>
        <strain evidence="2 3">DSM 44666</strain>
    </source>
</reference>
<feature type="transmembrane region" description="Helical" evidence="1">
    <location>
        <begin position="12"/>
        <end position="37"/>
    </location>
</feature>
<organism evidence="2 3">
    <name type="scientific">Seinonella peptonophila</name>
    <dbReference type="NCBI Taxonomy" id="112248"/>
    <lineage>
        <taxon>Bacteria</taxon>
        <taxon>Bacillati</taxon>
        <taxon>Bacillota</taxon>
        <taxon>Bacilli</taxon>
        <taxon>Bacillales</taxon>
        <taxon>Thermoactinomycetaceae</taxon>
        <taxon>Seinonella</taxon>
    </lineage>
</organism>
<protein>
    <submittedName>
        <fullName evidence="2">Uncharacterized protein</fullName>
    </submittedName>
</protein>
<dbReference type="STRING" id="112248.SAMN05444392_11659"/>
<accession>A0A1M5AYE6</accession>
<keyword evidence="1" id="KW-0812">Transmembrane</keyword>
<dbReference type="AlphaFoldDB" id="A0A1M5AYE6"/>
<name>A0A1M5AYE6_9BACL</name>
<keyword evidence="1" id="KW-1133">Transmembrane helix</keyword>
<proteinExistence type="predicted"/>
<evidence type="ECO:0000313" key="2">
    <source>
        <dbReference type="EMBL" id="SHF34932.1"/>
    </source>
</evidence>